<dbReference type="EMBL" id="SNXZ01000006">
    <property type="protein sequence ID" value="TDP94068.1"/>
    <property type="molecule type" value="Genomic_DNA"/>
</dbReference>
<evidence type="ECO:0000256" key="1">
    <source>
        <dbReference type="ARBA" id="ARBA00022679"/>
    </source>
</evidence>
<dbReference type="GO" id="GO:0032259">
    <property type="term" value="P:methylation"/>
    <property type="evidence" value="ECO:0007669"/>
    <property type="project" value="UniProtKB-KW"/>
</dbReference>
<keyword evidence="4" id="KW-1185">Reference proteome</keyword>
<dbReference type="Gene3D" id="3.40.50.150">
    <property type="entry name" value="Vaccinia Virus protein VP39"/>
    <property type="match status" value="1"/>
</dbReference>
<proteinExistence type="predicted"/>
<dbReference type="InterPro" id="IPR050447">
    <property type="entry name" value="Erg6_SMT_methyltransf"/>
</dbReference>
<dbReference type="Proteomes" id="UP000295444">
    <property type="component" value="Unassembled WGS sequence"/>
</dbReference>
<evidence type="ECO:0000313" key="4">
    <source>
        <dbReference type="Proteomes" id="UP000295444"/>
    </source>
</evidence>
<dbReference type="OrthoDB" id="3825914at2"/>
<dbReference type="InterPro" id="IPR029063">
    <property type="entry name" value="SAM-dependent_MTases_sf"/>
</dbReference>
<sequence>MTTSLPSRDEASIPLWDGAYRTQEVKQEGNLWGDPPVPHAAKAAALFAQAGAKVVLDVPCGDGRNLPPLAQGAPILLAGDTSASAMGIAERVARKAGIRDKTVFLEVDAFRTGLLDNSIDGIFCWDLLGHLTEPEPALRELWRILAPGGRLVANMWTMNDCQVSDPLIKEIAPKEYIDHFDFYCRFYDLDDLAKLLASAELEAESVETSSWWEPPHAGYRDYEHEHESHIFTIAKPAT</sequence>
<organism evidence="3 4">
    <name type="scientific">Labedaea rhizosphaerae</name>
    <dbReference type="NCBI Taxonomy" id="598644"/>
    <lineage>
        <taxon>Bacteria</taxon>
        <taxon>Bacillati</taxon>
        <taxon>Actinomycetota</taxon>
        <taxon>Actinomycetes</taxon>
        <taxon>Pseudonocardiales</taxon>
        <taxon>Pseudonocardiaceae</taxon>
        <taxon>Labedaea</taxon>
    </lineage>
</organism>
<dbReference type="SUPFAM" id="SSF53335">
    <property type="entry name" value="S-adenosyl-L-methionine-dependent methyltransferases"/>
    <property type="match status" value="1"/>
</dbReference>
<comment type="caution">
    <text evidence="3">The sequence shown here is derived from an EMBL/GenBank/DDBJ whole genome shotgun (WGS) entry which is preliminary data.</text>
</comment>
<dbReference type="PANTHER" id="PTHR44068">
    <property type="entry name" value="ZGC:194242"/>
    <property type="match status" value="1"/>
</dbReference>
<protein>
    <submittedName>
        <fullName evidence="3">Methyltransferase family protein</fullName>
    </submittedName>
</protein>
<feature type="domain" description="Methyltransferase type 11" evidence="2">
    <location>
        <begin position="56"/>
        <end position="152"/>
    </location>
</feature>
<dbReference type="GO" id="GO:0008757">
    <property type="term" value="F:S-adenosylmethionine-dependent methyltransferase activity"/>
    <property type="evidence" value="ECO:0007669"/>
    <property type="project" value="InterPro"/>
</dbReference>
<evidence type="ECO:0000259" key="2">
    <source>
        <dbReference type="Pfam" id="PF08241"/>
    </source>
</evidence>
<keyword evidence="1 3" id="KW-0808">Transferase</keyword>
<dbReference type="AlphaFoldDB" id="A0A4V3CYG6"/>
<reference evidence="3 4" key="1">
    <citation type="submission" date="2019-03" db="EMBL/GenBank/DDBJ databases">
        <title>Genomic Encyclopedia of Type Strains, Phase IV (KMG-IV): sequencing the most valuable type-strain genomes for metagenomic binning, comparative biology and taxonomic classification.</title>
        <authorList>
            <person name="Goeker M."/>
        </authorList>
    </citation>
    <scope>NUCLEOTIDE SEQUENCE [LARGE SCALE GENOMIC DNA]</scope>
    <source>
        <strain evidence="3 4">DSM 45361</strain>
    </source>
</reference>
<dbReference type="CDD" id="cd02440">
    <property type="entry name" value="AdoMet_MTases"/>
    <property type="match status" value="1"/>
</dbReference>
<dbReference type="PANTHER" id="PTHR44068:SF11">
    <property type="entry name" value="GERANYL DIPHOSPHATE 2-C-METHYLTRANSFERASE"/>
    <property type="match status" value="1"/>
</dbReference>
<dbReference type="InterPro" id="IPR013216">
    <property type="entry name" value="Methyltransf_11"/>
</dbReference>
<name>A0A4V3CYG6_LABRH</name>
<dbReference type="Pfam" id="PF08241">
    <property type="entry name" value="Methyltransf_11"/>
    <property type="match status" value="1"/>
</dbReference>
<accession>A0A4V3CYG6</accession>
<keyword evidence="3" id="KW-0489">Methyltransferase</keyword>
<evidence type="ECO:0000313" key="3">
    <source>
        <dbReference type="EMBL" id="TDP94068.1"/>
    </source>
</evidence>
<gene>
    <name evidence="3" type="ORF">EV186_106462</name>
</gene>